<comment type="caution">
    <text evidence="17">The sequence shown here is derived from an EMBL/GenBank/DDBJ whole genome shotgun (WGS) entry which is preliminary data.</text>
</comment>
<gene>
    <name evidence="17" type="ORF">F3Y22_tig00117026pilonHSYRG00097</name>
</gene>
<dbReference type="EMBL" id="VEPZ02001778">
    <property type="protein sequence ID" value="KAE8655512.1"/>
    <property type="molecule type" value="Genomic_DNA"/>
</dbReference>
<dbReference type="Pfam" id="PF07714">
    <property type="entry name" value="PK_Tyr_Ser-Thr"/>
    <property type="match status" value="1"/>
</dbReference>
<dbReference type="Gene3D" id="3.30.200.20">
    <property type="entry name" value="Phosphorylase Kinase, domain 1"/>
    <property type="match status" value="1"/>
</dbReference>
<dbReference type="PROSITE" id="PS50011">
    <property type="entry name" value="PROTEIN_KINASE_DOM"/>
    <property type="match status" value="1"/>
</dbReference>
<evidence type="ECO:0000313" key="17">
    <source>
        <dbReference type="EMBL" id="KAE8655512.1"/>
    </source>
</evidence>
<keyword evidence="10 17" id="KW-0418">Kinase</keyword>
<dbReference type="EC" id="2.7.11.1" evidence="2"/>
<proteinExistence type="predicted"/>
<dbReference type="InterPro" id="IPR000719">
    <property type="entry name" value="Prot_kinase_dom"/>
</dbReference>
<dbReference type="PROSITE" id="PS00108">
    <property type="entry name" value="PROTEIN_KINASE_ST"/>
    <property type="match status" value="1"/>
</dbReference>
<feature type="transmembrane region" description="Helical" evidence="15">
    <location>
        <begin position="244"/>
        <end position="265"/>
    </location>
</feature>
<evidence type="ECO:0000256" key="3">
    <source>
        <dbReference type="ARBA" id="ARBA00022527"/>
    </source>
</evidence>
<evidence type="ECO:0000313" key="18">
    <source>
        <dbReference type="Proteomes" id="UP000436088"/>
    </source>
</evidence>
<reference evidence="17" key="1">
    <citation type="submission" date="2019-09" db="EMBL/GenBank/DDBJ databases">
        <title>Draft genome information of white flower Hibiscus syriacus.</title>
        <authorList>
            <person name="Kim Y.-M."/>
        </authorList>
    </citation>
    <scope>NUCLEOTIDE SEQUENCE [LARGE SCALE GENOMIC DNA]</scope>
    <source>
        <strain evidence="17">YM2019G1</strain>
    </source>
</reference>
<sequence length="638" mass="72219">MMEDIRLQGQVPATFFELPHLQTVVLKQNQLNGTLVINPSSSNQLQIIDLQNNEISDFNNAGTYNFEIVLVGNPVCEETGKTDTYCKPPPSTSLYSTPQKNCQPISCRSGQILSPTCRCAHPYTGTLEFRSFKFLDMGNSVPYETLEQDLNKFFQSHQVPVETVSLSDPRMDSSQYLLLNLGVFPYGQESFNRSAISMLAYVFSNQTYKPPSKYFGPYVFNGDKYKHFSDDPGKSKNTSLAIKIGVAAGASVLFLLLMLAGVYVYRQKKKADRATKRSNPFAHWDSKKSSGSIPQLKGARCFSFEELRIHKQFFRSMRYRIRRLWKVNFDSHSLAMSNMFFITSAPSKWSHAPCHVGDLVYRGTLPTGELIAIKRAQQGSMQGGLEFKTEIELLSRVHHKNVVSLLGFCFDRDEQILIYEYVANGSLADSLSGKSGIKLDWPRRLKVALGSARGLAYLHELANPPIIHRDVKSSNILLDERLNAKVSDFGLSKPMGDSEKGHVTTQVKGTMGYLDPEYYMTQHLTEKSDVYSFGVVMLEIITARKPIEHRKYIIREVMMLIDKTKILYNLREILDSTVGWDSVTLNGLEKFVDVALSCVEESRVDRPTMGEVVKEIENIMLISWLESKRRIGIEFIDL</sequence>
<dbReference type="GO" id="GO:0004674">
    <property type="term" value="F:protein serine/threonine kinase activity"/>
    <property type="evidence" value="ECO:0007669"/>
    <property type="project" value="UniProtKB-KW"/>
</dbReference>
<dbReference type="InterPro" id="IPR011009">
    <property type="entry name" value="Kinase-like_dom_sf"/>
</dbReference>
<dbReference type="PANTHER" id="PTHR45974:SF266">
    <property type="entry name" value="LEUCINE-RICH REPEAT RECEPTOR PROTEIN KINASE HPCA1"/>
    <property type="match status" value="1"/>
</dbReference>
<evidence type="ECO:0000256" key="12">
    <source>
        <dbReference type="ARBA" id="ARBA00022989"/>
    </source>
</evidence>
<accession>A0A6A2WBU2</accession>
<keyword evidence="13 15" id="KW-0472">Membrane</keyword>
<keyword evidence="7" id="KW-0732">Signal</keyword>
<dbReference type="SUPFAM" id="SSF52058">
    <property type="entry name" value="L domain-like"/>
    <property type="match status" value="1"/>
</dbReference>
<keyword evidence="12 15" id="KW-1133">Transmembrane helix</keyword>
<evidence type="ECO:0000256" key="7">
    <source>
        <dbReference type="ARBA" id="ARBA00022729"/>
    </source>
</evidence>
<dbReference type="InterPro" id="IPR001245">
    <property type="entry name" value="Ser-Thr/Tyr_kinase_cat_dom"/>
</dbReference>
<keyword evidence="8" id="KW-0677">Repeat</keyword>
<dbReference type="Gene3D" id="1.10.510.10">
    <property type="entry name" value="Transferase(Phosphotransferase) domain 1"/>
    <property type="match status" value="1"/>
</dbReference>
<dbReference type="InterPro" id="IPR008271">
    <property type="entry name" value="Ser/Thr_kinase_AS"/>
</dbReference>
<evidence type="ECO:0000256" key="5">
    <source>
        <dbReference type="ARBA" id="ARBA00022679"/>
    </source>
</evidence>
<keyword evidence="3" id="KW-0723">Serine/threonine-protein kinase</keyword>
<dbReference type="GO" id="GO:0005524">
    <property type="term" value="F:ATP binding"/>
    <property type="evidence" value="ECO:0007669"/>
    <property type="project" value="UniProtKB-KW"/>
</dbReference>
<dbReference type="SMART" id="SM00220">
    <property type="entry name" value="S_TKc"/>
    <property type="match status" value="1"/>
</dbReference>
<comment type="subcellular location">
    <subcellularLocation>
        <location evidence="1">Membrane</location>
        <topology evidence="1">Single-pass membrane protein</topology>
    </subcellularLocation>
</comment>
<dbReference type="Proteomes" id="UP000436088">
    <property type="component" value="Unassembled WGS sequence"/>
</dbReference>
<keyword evidence="4" id="KW-0433">Leucine-rich repeat</keyword>
<evidence type="ECO:0000259" key="16">
    <source>
        <dbReference type="PROSITE" id="PS50011"/>
    </source>
</evidence>
<name>A0A6A2WBU2_HIBSY</name>
<evidence type="ECO:0000256" key="15">
    <source>
        <dbReference type="SAM" id="Phobius"/>
    </source>
</evidence>
<keyword evidence="5" id="KW-0808">Transferase</keyword>
<evidence type="ECO:0000256" key="13">
    <source>
        <dbReference type="ARBA" id="ARBA00023136"/>
    </source>
</evidence>
<dbReference type="InterPro" id="IPR032675">
    <property type="entry name" value="LRR_dom_sf"/>
</dbReference>
<dbReference type="Gene3D" id="3.80.10.10">
    <property type="entry name" value="Ribonuclease Inhibitor"/>
    <property type="match status" value="1"/>
</dbReference>
<evidence type="ECO:0000256" key="9">
    <source>
        <dbReference type="ARBA" id="ARBA00022741"/>
    </source>
</evidence>
<keyword evidence="11" id="KW-0067">ATP-binding</keyword>
<evidence type="ECO:0000256" key="14">
    <source>
        <dbReference type="ARBA" id="ARBA00023180"/>
    </source>
</evidence>
<dbReference type="FunFam" id="1.10.510.10:FF:000453">
    <property type="entry name" value="LRR receptor-like serine/threonine-protein kinase HSL2"/>
    <property type="match status" value="1"/>
</dbReference>
<dbReference type="SUPFAM" id="SSF56112">
    <property type="entry name" value="Protein kinase-like (PK-like)"/>
    <property type="match status" value="1"/>
</dbReference>
<keyword evidence="6 15" id="KW-0812">Transmembrane</keyword>
<evidence type="ECO:0000256" key="11">
    <source>
        <dbReference type="ARBA" id="ARBA00022840"/>
    </source>
</evidence>
<evidence type="ECO:0000256" key="8">
    <source>
        <dbReference type="ARBA" id="ARBA00022737"/>
    </source>
</evidence>
<dbReference type="PANTHER" id="PTHR45974">
    <property type="entry name" value="RECEPTOR-LIKE PROTEIN 55"/>
    <property type="match status" value="1"/>
</dbReference>
<keyword evidence="14" id="KW-0325">Glycoprotein</keyword>
<organism evidence="17 18">
    <name type="scientific">Hibiscus syriacus</name>
    <name type="common">Rose of Sharon</name>
    <dbReference type="NCBI Taxonomy" id="106335"/>
    <lineage>
        <taxon>Eukaryota</taxon>
        <taxon>Viridiplantae</taxon>
        <taxon>Streptophyta</taxon>
        <taxon>Embryophyta</taxon>
        <taxon>Tracheophyta</taxon>
        <taxon>Spermatophyta</taxon>
        <taxon>Magnoliopsida</taxon>
        <taxon>eudicotyledons</taxon>
        <taxon>Gunneridae</taxon>
        <taxon>Pentapetalae</taxon>
        <taxon>rosids</taxon>
        <taxon>malvids</taxon>
        <taxon>Malvales</taxon>
        <taxon>Malvaceae</taxon>
        <taxon>Malvoideae</taxon>
        <taxon>Hibiscus</taxon>
    </lineage>
</organism>
<dbReference type="GO" id="GO:0016020">
    <property type="term" value="C:membrane"/>
    <property type="evidence" value="ECO:0007669"/>
    <property type="project" value="UniProtKB-SubCell"/>
</dbReference>
<feature type="domain" description="Protein kinase" evidence="16">
    <location>
        <begin position="318"/>
        <end position="621"/>
    </location>
</feature>
<evidence type="ECO:0000256" key="4">
    <source>
        <dbReference type="ARBA" id="ARBA00022614"/>
    </source>
</evidence>
<evidence type="ECO:0000256" key="10">
    <source>
        <dbReference type="ARBA" id="ARBA00022777"/>
    </source>
</evidence>
<evidence type="ECO:0000256" key="2">
    <source>
        <dbReference type="ARBA" id="ARBA00012513"/>
    </source>
</evidence>
<evidence type="ECO:0000256" key="1">
    <source>
        <dbReference type="ARBA" id="ARBA00004167"/>
    </source>
</evidence>
<evidence type="ECO:0000256" key="6">
    <source>
        <dbReference type="ARBA" id="ARBA00022692"/>
    </source>
</evidence>
<dbReference type="CDD" id="cd14066">
    <property type="entry name" value="STKc_IRAK"/>
    <property type="match status" value="1"/>
</dbReference>
<protein>
    <recommendedName>
        <fullName evidence="2">non-specific serine/threonine protein kinase</fullName>
        <ecNumber evidence="2">2.7.11.1</ecNumber>
    </recommendedName>
</protein>
<keyword evidence="18" id="KW-1185">Reference proteome</keyword>
<keyword evidence="9" id="KW-0547">Nucleotide-binding</keyword>
<dbReference type="AlphaFoldDB" id="A0A6A2WBU2"/>